<feature type="chain" id="PRO_5010316837" description="alpha-L-fucosidase" evidence="7">
    <location>
        <begin position="22"/>
        <end position="506"/>
    </location>
</feature>
<evidence type="ECO:0000313" key="10">
    <source>
        <dbReference type="EMBL" id="OHX64703.1"/>
    </source>
</evidence>
<gene>
    <name evidence="10" type="ORF">NH26_24380</name>
</gene>
<dbReference type="Gene3D" id="3.20.20.80">
    <property type="entry name" value="Glycosidases"/>
    <property type="match status" value="1"/>
</dbReference>
<dbReference type="InterPro" id="IPR013780">
    <property type="entry name" value="Glyco_hydro_b"/>
</dbReference>
<keyword evidence="4 7" id="KW-0732">Signal</keyword>
<feature type="domain" description="Glycoside hydrolase family 29 N-terminal" evidence="8">
    <location>
        <begin position="22"/>
        <end position="387"/>
    </location>
</feature>
<evidence type="ECO:0000256" key="3">
    <source>
        <dbReference type="ARBA" id="ARBA00012662"/>
    </source>
</evidence>
<dbReference type="RefSeq" id="WP_071397291.1">
    <property type="nucleotide sequence ID" value="NZ_JRYR02000002.1"/>
</dbReference>
<dbReference type="STRING" id="915059.NH26_24380"/>
<dbReference type="SUPFAM" id="SSF51445">
    <property type="entry name" value="(Trans)glycosidases"/>
    <property type="match status" value="1"/>
</dbReference>
<dbReference type="InterPro" id="IPR031919">
    <property type="entry name" value="Fucosidase_C"/>
</dbReference>
<dbReference type="Gene3D" id="2.60.40.1180">
    <property type="entry name" value="Golgi alpha-mannosidase II"/>
    <property type="match status" value="1"/>
</dbReference>
<dbReference type="PANTHER" id="PTHR10030:SF37">
    <property type="entry name" value="ALPHA-L-FUCOSIDASE-RELATED"/>
    <property type="match status" value="1"/>
</dbReference>
<comment type="similarity">
    <text evidence="2">Belongs to the glycosyl hydrolase 29 family.</text>
</comment>
<evidence type="ECO:0000256" key="6">
    <source>
        <dbReference type="ARBA" id="ARBA00023295"/>
    </source>
</evidence>
<evidence type="ECO:0000259" key="8">
    <source>
        <dbReference type="Pfam" id="PF01120"/>
    </source>
</evidence>
<feature type="domain" description="Alpha-L-fucosidase C-terminal" evidence="9">
    <location>
        <begin position="421"/>
        <end position="498"/>
    </location>
</feature>
<dbReference type="PIRSF" id="PIRSF001092">
    <property type="entry name" value="Alpha-L-fucosidase"/>
    <property type="match status" value="1"/>
</dbReference>
<dbReference type="PANTHER" id="PTHR10030">
    <property type="entry name" value="ALPHA-L-FUCOSIDASE"/>
    <property type="match status" value="1"/>
</dbReference>
<dbReference type="Pfam" id="PF16757">
    <property type="entry name" value="Fucosidase_C"/>
    <property type="match status" value="1"/>
</dbReference>
<dbReference type="InterPro" id="IPR000933">
    <property type="entry name" value="Glyco_hydro_29"/>
</dbReference>
<evidence type="ECO:0000259" key="9">
    <source>
        <dbReference type="Pfam" id="PF16757"/>
    </source>
</evidence>
<dbReference type="SMART" id="SM00812">
    <property type="entry name" value="Alpha_L_fucos"/>
    <property type="match status" value="1"/>
</dbReference>
<dbReference type="Pfam" id="PF01120">
    <property type="entry name" value="Alpha_L_fucos"/>
    <property type="match status" value="1"/>
</dbReference>
<dbReference type="Proteomes" id="UP000179797">
    <property type="component" value="Unassembled WGS sequence"/>
</dbReference>
<accession>A0A1S1YV06</accession>
<dbReference type="InterPro" id="IPR017853">
    <property type="entry name" value="GH"/>
</dbReference>
<dbReference type="GO" id="GO:0016139">
    <property type="term" value="P:glycoside catabolic process"/>
    <property type="evidence" value="ECO:0007669"/>
    <property type="project" value="TreeGrafter"/>
</dbReference>
<feature type="signal peptide" evidence="7">
    <location>
        <begin position="1"/>
        <end position="21"/>
    </location>
</feature>
<comment type="caution">
    <text evidence="10">The sequence shown here is derived from an EMBL/GenBank/DDBJ whole genome shotgun (WGS) entry which is preliminary data.</text>
</comment>
<dbReference type="GO" id="GO:0006004">
    <property type="term" value="P:fucose metabolic process"/>
    <property type="evidence" value="ECO:0007669"/>
    <property type="project" value="InterPro"/>
</dbReference>
<evidence type="ECO:0000256" key="2">
    <source>
        <dbReference type="ARBA" id="ARBA00007951"/>
    </source>
</evidence>
<sequence length="506" mass="58134">MRRILLFALLPFFIGACSKKANDTTIEKKHFEPNWESLSQYECPEWFRNAKFGIYTHWGVYSASKAEGNSDWYGRNMYNDWHPNYQFHLNTYGNHKDFGYKDLIPQLTGDKFNADEWAELFQQAGAQFAGPAGEHADGFSMWDSKVNPWNSKKMGPKIDVVAEMKKAVKKRGMKYVVSMHHSWLWGWYPTWDENTDCANPKYAGLYGPKIPESSRLMKVGDEKGSYPMPSPEFERIWLEKVKEVVDGYSPDLLWFDNRVKILSEGVRKEMVAYVHNHSAENNIERVFTFKRPDFPLGVGTVDLERERMPDIYPDPWLTDTSISKASWSWTSDLKCYPTNRLIDDLVDIVSKNGCLLLNVAPHPDGSIPQEQKDRLLEMGAWLKLNGEAIYDSRPWLIFGEGPTKTKSGHLADTKFVGFGEEDIRFTTKGDQLYAIALGWPESGELPIKSLGLMSYNSKVKEVELIGHQGKLKWERTEGALKLQLPKEKPGDFAYVFKISFTDNKEI</sequence>
<name>A0A1S1YV06_FLAPC</name>
<dbReference type="OrthoDB" id="974797at2"/>
<evidence type="ECO:0000256" key="5">
    <source>
        <dbReference type="ARBA" id="ARBA00022801"/>
    </source>
</evidence>
<proteinExistence type="inferred from homology"/>
<keyword evidence="5" id="KW-0378">Hydrolase</keyword>
<protein>
    <recommendedName>
        <fullName evidence="3">alpha-L-fucosidase</fullName>
        <ecNumber evidence="3">3.2.1.51</ecNumber>
    </recommendedName>
</protein>
<evidence type="ECO:0000256" key="1">
    <source>
        <dbReference type="ARBA" id="ARBA00004071"/>
    </source>
</evidence>
<evidence type="ECO:0000256" key="7">
    <source>
        <dbReference type="SAM" id="SignalP"/>
    </source>
</evidence>
<evidence type="ECO:0000256" key="4">
    <source>
        <dbReference type="ARBA" id="ARBA00022729"/>
    </source>
</evidence>
<keyword evidence="11" id="KW-1185">Reference proteome</keyword>
<dbReference type="AlphaFoldDB" id="A0A1S1YV06"/>
<comment type="function">
    <text evidence="1">Alpha-L-fucosidase is responsible for hydrolyzing the alpha-1,6-linked fucose joined to the reducing-end N-acetylglucosamine of the carbohydrate moieties of glycoproteins.</text>
</comment>
<dbReference type="InterPro" id="IPR016286">
    <property type="entry name" value="FUC_metazoa-typ"/>
</dbReference>
<organism evidence="10 11">
    <name type="scientific">Flammeovirga pacifica</name>
    <dbReference type="NCBI Taxonomy" id="915059"/>
    <lineage>
        <taxon>Bacteria</taxon>
        <taxon>Pseudomonadati</taxon>
        <taxon>Bacteroidota</taxon>
        <taxon>Cytophagia</taxon>
        <taxon>Cytophagales</taxon>
        <taxon>Flammeovirgaceae</taxon>
        <taxon>Flammeovirga</taxon>
    </lineage>
</organism>
<evidence type="ECO:0000313" key="11">
    <source>
        <dbReference type="Proteomes" id="UP000179797"/>
    </source>
</evidence>
<dbReference type="GO" id="GO:0004560">
    <property type="term" value="F:alpha-L-fucosidase activity"/>
    <property type="evidence" value="ECO:0007669"/>
    <property type="project" value="InterPro"/>
</dbReference>
<dbReference type="GO" id="GO:0005764">
    <property type="term" value="C:lysosome"/>
    <property type="evidence" value="ECO:0007669"/>
    <property type="project" value="TreeGrafter"/>
</dbReference>
<keyword evidence="6" id="KW-0326">Glycosidase</keyword>
<dbReference type="InterPro" id="IPR057739">
    <property type="entry name" value="Glyco_hydro_29_N"/>
</dbReference>
<dbReference type="EMBL" id="JRYR02000002">
    <property type="protein sequence ID" value="OHX64703.1"/>
    <property type="molecule type" value="Genomic_DNA"/>
</dbReference>
<reference evidence="10 11" key="1">
    <citation type="journal article" date="2012" name="Int. J. Syst. Evol. Microbiol.">
        <title>Flammeovirga pacifica sp. nov., isolated from deep-sea sediment.</title>
        <authorList>
            <person name="Xu H."/>
            <person name="Fu Y."/>
            <person name="Yang N."/>
            <person name="Ding Z."/>
            <person name="Lai Q."/>
            <person name="Zeng R."/>
        </authorList>
    </citation>
    <scope>NUCLEOTIDE SEQUENCE [LARGE SCALE GENOMIC DNA]</scope>
    <source>
        <strain evidence="11">DSM 24597 / LMG 26175 / WPAGA1</strain>
    </source>
</reference>
<dbReference type="PROSITE" id="PS51257">
    <property type="entry name" value="PROKAR_LIPOPROTEIN"/>
    <property type="match status" value="1"/>
</dbReference>
<dbReference type="EC" id="3.2.1.51" evidence="3"/>